<protein>
    <submittedName>
        <fullName evidence="2">Uncharacterized protein</fullName>
    </submittedName>
</protein>
<dbReference type="EMBL" id="GEEE01020837">
    <property type="protein sequence ID" value="JAP42388.1"/>
    <property type="molecule type" value="Transcribed_RNA"/>
</dbReference>
<accession>A0A0X3NU38</accession>
<evidence type="ECO:0000313" key="2">
    <source>
        <dbReference type="EMBL" id="JAP43421.1"/>
    </source>
</evidence>
<reference evidence="2" key="1">
    <citation type="submission" date="2016-01" db="EMBL/GenBank/DDBJ databases">
        <title>Reference transcriptome for the parasite Schistocephalus solidus: insights into the molecular evolution of parasitism.</title>
        <authorList>
            <person name="Hebert F.O."/>
            <person name="Grambauer S."/>
            <person name="Barber I."/>
            <person name="Landry C.R."/>
            <person name="Aubin-Horth N."/>
        </authorList>
    </citation>
    <scope>NUCLEOTIDE SEQUENCE</scope>
</reference>
<dbReference type="AlphaFoldDB" id="A0A0X3NU38"/>
<gene>
    <name evidence="2" type="ORF">TR151167</name>
</gene>
<sequence length="128" mass="14197">MINENGATSKNGDASLTRTKAIAFFCVRWEALHSTMVPTTFLWPCHSRLGQRLSQNCYSAKIKPCFVYDISTVVLRRWSSYAPQQCGTGKLTGAWITFTQLPHLRFSQPREAAVQTGSRRPKTGSGAG</sequence>
<proteinExistence type="predicted"/>
<feature type="region of interest" description="Disordered" evidence="1">
    <location>
        <begin position="109"/>
        <end position="128"/>
    </location>
</feature>
<evidence type="ECO:0000256" key="1">
    <source>
        <dbReference type="SAM" id="MobiDB-lite"/>
    </source>
</evidence>
<name>A0A0X3NU38_SCHSO</name>
<organism evidence="2">
    <name type="scientific">Schistocephalus solidus</name>
    <name type="common">Tapeworm</name>
    <dbReference type="NCBI Taxonomy" id="70667"/>
    <lineage>
        <taxon>Eukaryota</taxon>
        <taxon>Metazoa</taxon>
        <taxon>Spiralia</taxon>
        <taxon>Lophotrochozoa</taxon>
        <taxon>Platyhelminthes</taxon>
        <taxon>Cestoda</taxon>
        <taxon>Eucestoda</taxon>
        <taxon>Diphyllobothriidea</taxon>
        <taxon>Diphyllobothriidae</taxon>
        <taxon>Schistocephalus</taxon>
    </lineage>
</organism>
<dbReference type="EMBL" id="GEEE01019804">
    <property type="protein sequence ID" value="JAP43421.1"/>
    <property type="molecule type" value="Transcribed_RNA"/>
</dbReference>
<dbReference type="EMBL" id="GEEE01014972">
    <property type="protein sequence ID" value="JAP48253.1"/>
    <property type="molecule type" value="Transcribed_RNA"/>
</dbReference>